<gene>
    <name evidence="1" type="ORF">SAMN05421741_14415</name>
</gene>
<reference evidence="2" key="1">
    <citation type="submission" date="2016-10" db="EMBL/GenBank/DDBJ databases">
        <authorList>
            <person name="Varghese N."/>
            <person name="Submissions S."/>
        </authorList>
    </citation>
    <scope>NUCLEOTIDE SEQUENCE [LARGE SCALE GENOMIC DNA]</scope>
    <source>
        <strain evidence="2">DS-12</strain>
    </source>
</reference>
<sequence length="196" mass="22643">MALLLECSEIKKLWPIYNTALKRFEPKYGLYEYTARNGYRYLAVGKVSKLKPCIEVFSTINEGISLLRNLQEQFALDYRFCKYAVSTESEGVVVNDLSDLPLVEKHNQQVQQAVDFVTEMKPSYYILDKGRTKDEQSCIWVQDGHFYGMGYIANEVSVKDPEKMKDFLTRHKSNTYITQLISSFATKNSGKVFNIK</sequence>
<accession>A0A1I5GLL9</accession>
<protein>
    <submittedName>
        <fullName evidence="1">DNA polymerase-3 subunit epsilon</fullName>
    </submittedName>
</protein>
<keyword evidence="2" id="KW-1185">Reference proteome</keyword>
<name>A0A1I5GLL9_9FLAO</name>
<evidence type="ECO:0000313" key="1">
    <source>
        <dbReference type="EMBL" id="SFO36756.1"/>
    </source>
</evidence>
<proteinExistence type="predicted"/>
<dbReference type="EMBL" id="FOVI01000044">
    <property type="protein sequence ID" value="SFO36756.1"/>
    <property type="molecule type" value="Genomic_DNA"/>
</dbReference>
<dbReference type="STRING" id="913024.SAMN05421741_14415"/>
<dbReference type="AlphaFoldDB" id="A0A1I5GLL9"/>
<evidence type="ECO:0000313" key="2">
    <source>
        <dbReference type="Proteomes" id="UP000199036"/>
    </source>
</evidence>
<organism evidence="1 2">
    <name type="scientific">Paenimyroides ummariense</name>
    <dbReference type="NCBI Taxonomy" id="913024"/>
    <lineage>
        <taxon>Bacteria</taxon>
        <taxon>Pseudomonadati</taxon>
        <taxon>Bacteroidota</taxon>
        <taxon>Flavobacteriia</taxon>
        <taxon>Flavobacteriales</taxon>
        <taxon>Flavobacteriaceae</taxon>
        <taxon>Paenimyroides</taxon>
    </lineage>
</organism>
<dbReference type="Proteomes" id="UP000199036">
    <property type="component" value="Unassembled WGS sequence"/>
</dbReference>
<dbReference type="RefSeq" id="WP_317040975.1">
    <property type="nucleotide sequence ID" value="NZ_FOVI01000044.1"/>
</dbReference>